<evidence type="ECO:0000313" key="2">
    <source>
        <dbReference type="EMBL" id="PJR16846.1"/>
    </source>
</evidence>
<evidence type="ECO:0000256" key="1">
    <source>
        <dbReference type="ARBA" id="ARBA00022553"/>
    </source>
</evidence>
<evidence type="ECO:0000313" key="3">
    <source>
        <dbReference type="Proteomes" id="UP000231987"/>
    </source>
</evidence>
<gene>
    <name evidence="2" type="ORF">CEJ86_01220</name>
</gene>
<dbReference type="InterPro" id="IPR036388">
    <property type="entry name" value="WH-like_DNA-bd_sf"/>
</dbReference>
<dbReference type="InterPro" id="IPR013324">
    <property type="entry name" value="RNA_pol_sigma_r3/r4-like"/>
</dbReference>
<dbReference type="Pfam" id="PF22029">
    <property type="entry name" value="PhyR_sigma2"/>
    <property type="match status" value="1"/>
</dbReference>
<dbReference type="Gene3D" id="1.10.1740.10">
    <property type="match status" value="1"/>
</dbReference>
<dbReference type="PANTHER" id="PTHR44591">
    <property type="entry name" value="STRESS RESPONSE REGULATOR PROTEIN 1"/>
    <property type="match status" value="1"/>
</dbReference>
<dbReference type="RefSeq" id="WP_018094288.1">
    <property type="nucleotide sequence ID" value="NZ_CP141212.1"/>
</dbReference>
<dbReference type="InterPro" id="IPR053867">
    <property type="entry name" value="PhyR_sigma4"/>
</dbReference>
<proteinExistence type="predicted"/>
<dbReference type="Pfam" id="PF22233">
    <property type="entry name" value="PhyR_sigma-like"/>
    <property type="match status" value="1"/>
</dbReference>
<dbReference type="InterPro" id="IPR050595">
    <property type="entry name" value="Bact_response_regulator"/>
</dbReference>
<comment type="caution">
    <text evidence="2">The sequence shown here is derived from an EMBL/GenBank/DDBJ whole genome shotgun (WGS) entry which is preliminary data.</text>
</comment>
<dbReference type="Gene3D" id="3.40.50.2300">
    <property type="match status" value="1"/>
</dbReference>
<protein>
    <submittedName>
        <fullName evidence="2">Response regulator</fullName>
    </submittedName>
</protein>
<dbReference type="AlphaFoldDB" id="A0A2J0Z8K3"/>
<dbReference type="Gene3D" id="1.10.10.10">
    <property type="entry name" value="Winged helix-like DNA-binding domain superfamily/Winged helix DNA-binding domain"/>
    <property type="match status" value="1"/>
</dbReference>
<reference evidence="2 3" key="1">
    <citation type="submission" date="2017-06" db="EMBL/GenBank/DDBJ databases">
        <title>Ensifer strains isolated from leguminous trees and herbs display diverse denitrification phenotypes with some acting as strong N2O sinks.</title>
        <authorList>
            <person name="Woliy K."/>
            <person name="Mania D."/>
            <person name="Bakken L.R."/>
            <person name="Frostegard A."/>
        </authorList>
    </citation>
    <scope>NUCLEOTIDE SEQUENCE [LARGE SCALE GENOMIC DNA]</scope>
    <source>
        <strain evidence="2 3">AC50a</strain>
    </source>
</reference>
<dbReference type="InterPro" id="IPR014605">
    <property type="entry name" value="Sig_resp-reg_PhyR"/>
</dbReference>
<dbReference type="PANTHER" id="PTHR44591:SF20">
    <property type="entry name" value="PROTEIN PILH"/>
    <property type="match status" value="1"/>
</dbReference>
<dbReference type="PROSITE" id="PS50110">
    <property type="entry name" value="RESPONSE_REGULATORY"/>
    <property type="match status" value="1"/>
</dbReference>
<dbReference type="SUPFAM" id="SSF88659">
    <property type="entry name" value="Sigma3 and sigma4 domains of RNA polymerase sigma factors"/>
    <property type="match status" value="1"/>
</dbReference>
<dbReference type="EMBL" id="NJGD01000001">
    <property type="protein sequence ID" value="PJR16846.1"/>
    <property type="molecule type" value="Genomic_DNA"/>
</dbReference>
<dbReference type="InterPro" id="IPR011006">
    <property type="entry name" value="CheY-like_superfamily"/>
</dbReference>
<dbReference type="CDD" id="cd17540">
    <property type="entry name" value="REC_PhyR"/>
    <property type="match status" value="1"/>
</dbReference>
<dbReference type="Pfam" id="PF00072">
    <property type="entry name" value="Response_reg"/>
    <property type="match status" value="1"/>
</dbReference>
<dbReference type="InterPro" id="IPR001789">
    <property type="entry name" value="Sig_transdc_resp-reg_receiver"/>
</dbReference>
<sequence length="265" mass="28591">MPLSTRIAPHLPYLRRYARAVTGSQAAGDAYVSAVLEALIDDLGLFPAASNDRIGLYKLFCSLFGKLKIDRTQLASPFAWEQKAASNLSLIAPPQRQAFLLVALEGFSTGEAAEIMGLDHGAFGKLLTSASEEISRQIATDVMIIEDEPLIALDIEDMVTSLGHRVTGIARTRREALDLYHQTSPKMVLADIQLADGSSGIDAVNDILTQAAVPVIFITAFPERLLTGKKPEPAFLVTKPFNPETVKALISQALFFDEHAQAGAS</sequence>
<dbReference type="InterPro" id="IPR053866">
    <property type="entry name" value="PhyR_sigma2"/>
</dbReference>
<dbReference type="GO" id="GO:0000160">
    <property type="term" value="P:phosphorelay signal transduction system"/>
    <property type="evidence" value="ECO:0007669"/>
    <property type="project" value="InterPro"/>
</dbReference>
<dbReference type="SMART" id="SM00448">
    <property type="entry name" value="REC"/>
    <property type="match status" value="1"/>
</dbReference>
<accession>A0A2J0Z8K3</accession>
<dbReference type="Proteomes" id="UP000231987">
    <property type="component" value="Unassembled WGS sequence"/>
</dbReference>
<organism evidence="2 3">
    <name type="scientific">Rhizobium meliloti</name>
    <name type="common">Ensifer meliloti</name>
    <name type="synonym">Sinorhizobium meliloti</name>
    <dbReference type="NCBI Taxonomy" id="382"/>
    <lineage>
        <taxon>Bacteria</taxon>
        <taxon>Pseudomonadati</taxon>
        <taxon>Pseudomonadota</taxon>
        <taxon>Alphaproteobacteria</taxon>
        <taxon>Hyphomicrobiales</taxon>
        <taxon>Rhizobiaceae</taxon>
        <taxon>Sinorhizobium/Ensifer group</taxon>
        <taxon>Sinorhizobium</taxon>
    </lineage>
</organism>
<name>A0A2J0Z8K3_RHIML</name>
<dbReference type="PIRSF" id="PIRSF036400">
    <property type="entry name" value="RR_Ctr_UCP036400"/>
    <property type="match status" value="1"/>
</dbReference>
<dbReference type="NCBIfam" id="NF006623">
    <property type="entry name" value="PRK09191.1"/>
    <property type="match status" value="1"/>
</dbReference>
<keyword evidence="1" id="KW-0597">Phosphoprotein</keyword>
<dbReference type="SUPFAM" id="SSF52172">
    <property type="entry name" value="CheY-like"/>
    <property type="match status" value="1"/>
</dbReference>